<dbReference type="GO" id="GO:0003743">
    <property type="term" value="F:translation initiation factor activity"/>
    <property type="evidence" value="ECO:0007669"/>
    <property type="project" value="UniProtKB-KW"/>
</dbReference>
<name>A0AAV0BBE5_PHAPC</name>
<evidence type="ECO:0000256" key="1">
    <source>
        <dbReference type="ARBA" id="ARBA00022490"/>
    </source>
</evidence>
<dbReference type="Proteomes" id="UP001153365">
    <property type="component" value="Unassembled WGS sequence"/>
</dbReference>
<proteinExistence type="predicted"/>
<organism evidence="5 6">
    <name type="scientific">Phakopsora pachyrhizi</name>
    <name type="common">Asian soybean rust disease fungus</name>
    <dbReference type="NCBI Taxonomy" id="170000"/>
    <lineage>
        <taxon>Eukaryota</taxon>
        <taxon>Fungi</taxon>
        <taxon>Dikarya</taxon>
        <taxon>Basidiomycota</taxon>
        <taxon>Pucciniomycotina</taxon>
        <taxon>Pucciniomycetes</taxon>
        <taxon>Pucciniales</taxon>
        <taxon>Phakopsoraceae</taxon>
        <taxon>Phakopsora</taxon>
    </lineage>
</organism>
<keyword evidence="6" id="KW-1185">Reference proteome</keyword>
<feature type="non-terminal residue" evidence="5">
    <location>
        <position position="1"/>
    </location>
</feature>
<evidence type="ECO:0000256" key="3">
    <source>
        <dbReference type="ARBA" id="ARBA00022884"/>
    </source>
</evidence>
<dbReference type="GO" id="GO:0005852">
    <property type="term" value="C:eukaryotic translation initiation factor 3 complex"/>
    <property type="evidence" value="ECO:0007669"/>
    <property type="project" value="InterPro"/>
</dbReference>
<evidence type="ECO:0000313" key="5">
    <source>
        <dbReference type="EMBL" id="CAH7683097.1"/>
    </source>
</evidence>
<evidence type="ECO:0000256" key="4">
    <source>
        <dbReference type="ARBA" id="ARBA00022917"/>
    </source>
</evidence>
<keyword evidence="3" id="KW-0694">RNA-binding</keyword>
<dbReference type="Pfam" id="PF05091">
    <property type="entry name" value="eIF-3_zeta"/>
    <property type="match status" value="1"/>
</dbReference>
<keyword evidence="2" id="KW-0396">Initiation factor</keyword>
<dbReference type="AlphaFoldDB" id="A0AAV0BBE5"/>
<dbReference type="GO" id="GO:0003723">
    <property type="term" value="F:RNA binding"/>
    <property type="evidence" value="ECO:0007669"/>
    <property type="project" value="UniProtKB-KW"/>
</dbReference>
<protein>
    <submittedName>
        <fullName evidence="5">Uncharacterized protein</fullName>
    </submittedName>
</protein>
<reference evidence="5" key="1">
    <citation type="submission" date="2022-06" db="EMBL/GenBank/DDBJ databases">
        <authorList>
            <consortium name="SYNGENTA / RWTH Aachen University"/>
        </authorList>
    </citation>
    <scope>NUCLEOTIDE SEQUENCE</scope>
</reference>
<dbReference type="InterPro" id="IPR007783">
    <property type="entry name" value="eIF3d"/>
</dbReference>
<evidence type="ECO:0000313" key="6">
    <source>
        <dbReference type="Proteomes" id="UP001153365"/>
    </source>
</evidence>
<keyword evidence="4" id="KW-0648">Protein biosynthesis</keyword>
<evidence type="ECO:0000256" key="2">
    <source>
        <dbReference type="ARBA" id="ARBA00022540"/>
    </source>
</evidence>
<sequence>CHPGSVYPWDIVIVKEDDKLHMDKQEGGPFDFFFESLSLNATFVNQNSGL</sequence>
<dbReference type="EMBL" id="CALTRL010004451">
    <property type="protein sequence ID" value="CAH7683097.1"/>
    <property type="molecule type" value="Genomic_DNA"/>
</dbReference>
<gene>
    <name evidence="5" type="ORF">PPACK8108_LOCUS16395</name>
</gene>
<comment type="caution">
    <text evidence="5">The sequence shown here is derived from an EMBL/GenBank/DDBJ whole genome shotgun (WGS) entry which is preliminary data.</text>
</comment>
<accession>A0AAV0BBE5</accession>
<keyword evidence="1" id="KW-0963">Cytoplasm</keyword>